<sequence>MPRSRGPWNSGRTIGVDRIEFVPDPELSLPPTRPLAPPGPDWEARVVPSTGVGIWTYTAPDTDTPLDVWQTWWEAYPETGWWPLLFDLEWAWPSVSEPAVGGGEPAASGAEWLTRRLWGGSYPLADQIPCTGSLGWPIFGKPKRTQPFNQISAVDVILVPAPAPWLVPEVLGWNGGRKHQVYGAQHSLVLRRWAGLYGVEPFAMSLDSLILRSTRPPQTRETAWAATLELVGYCPELVDPTDGEPLEQWVSHVTGGQWDCWFNWASLDGDGSEDEEV</sequence>
<dbReference type="Pfam" id="PF14062">
    <property type="entry name" value="DUF4253"/>
    <property type="match status" value="1"/>
</dbReference>
<feature type="domain" description="DUF4253" evidence="1">
    <location>
        <begin position="156"/>
        <end position="252"/>
    </location>
</feature>
<keyword evidence="3" id="KW-1185">Reference proteome</keyword>
<accession>A0ABP6ZJ62</accession>
<dbReference type="RefSeq" id="WP_344802285.1">
    <property type="nucleotide sequence ID" value="NZ_BAABAB010000007.1"/>
</dbReference>
<protein>
    <recommendedName>
        <fullName evidence="1">DUF4253 domain-containing protein</fullName>
    </recommendedName>
</protein>
<gene>
    <name evidence="2" type="ORF">GCM10022236_11540</name>
</gene>
<organism evidence="2 3">
    <name type="scientific">Microlunatus ginsengisoli</name>
    <dbReference type="NCBI Taxonomy" id="363863"/>
    <lineage>
        <taxon>Bacteria</taxon>
        <taxon>Bacillati</taxon>
        <taxon>Actinomycetota</taxon>
        <taxon>Actinomycetes</taxon>
        <taxon>Propionibacteriales</taxon>
        <taxon>Propionibacteriaceae</taxon>
        <taxon>Microlunatus</taxon>
    </lineage>
</organism>
<evidence type="ECO:0000259" key="1">
    <source>
        <dbReference type="Pfam" id="PF14062"/>
    </source>
</evidence>
<evidence type="ECO:0000313" key="2">
    <source>
        <dbReference type="EMBL" id="GAA3611480.1"/>
    </source>
</evidence>
<dbReference type="InterPro" id="IPR025349">
    <property type="entry name" value="DUF4253"/>
</dbReference>
<evidence type="ECO:0000313" key="3">
    <source>
        <dbReference type="Proteomes" id="UP001501490"/>
    </source>
</evidence>
<comment type="caution">
    <text evidence="2">The sequence shown here is derived from an EMBL/GenBank/DDBJ whole genome shotgun (WGS) entry which is preliminary data.</text>
</comment>
<proteinExistence type="predicted"/>
<name>A0ABP6ZJ62_9ACTN</name>
<dbReference type="EMBL" id="BAABAB010000007">
    <property type="protein sequence ID" value="GAA3611480.1"/>
    <property type="molecule type" value="Genomic_DNA"/>
</dbReference>
<reference evidence="3" key="1">
    <citation type="journal article" date="2019" name="Int. J. Syst. Evol. Microbiol.">
        <title>The Global Catalogue of Microorganisms (GCM) 10K type strain sequencing project: providing services to taxonomists for standard genome sequencing and annotation.</title>
        <authorList>
            <consortium name="The Broad Institute Genomics Platform"/>
            <consortium name="The Broad Institute Genome Sequencing Center for Infectious Disease"/>
            <person name="Wu L."/>
            <person name="Ma J."/>
        </authorList>
    </citation>
    <scope>NUCLEOTIDE SEQUENCE [LARGE SCALE GENOMIC DNA]</scope>
    <source>
        <strain evidence="3">JCM 16929</strain>
    </source>
</reference>
<dbReference type="Proteomes" id="UP001501490">
    <property type="component" value="Unassembled WGS sequence"/>
</dbReference>